<evidence type="ECO:0000256" key="8">
    <source>
        <dbReference type="SAM" id="MobiDB-lite"/>
    </source>
</evidence>
<dbReference type="Pfam" id="PF04151">
    <property type="entry name" value="PPC"/>
    <property type="match status" value="1"/>
</dbReference>
<gene>
    <name evidence="11" type="ORF">D7X32_13560</name>
</gene>
<accession>A0A3A8K8L3</accession>
<dbReference type="PANTHER" id="PTHR43806:SF11">
    <property type="entry name" value="CEREVISIN-RELATED"/>
    <property type="match status" value="1"/>
</dbReference>
<feature type="active site" description="Charge relay system" evidence="5 6">
    <location>
        <position position="244"/>
    </location>
</feature>
<keyword evidence="4 6" id="KW-0720">Serine protease</keyword>
<dbReference type="InterPro" id="IPR007280">
    <property type="entry name" value="Peptidase_C_arc/bac"/>
</dbReference>
<dbReference type="RefSeq" id="WP_120602960.1">
    <property type="nucleotide sequence ID" value="NZ_RAWE01000039.1"/>
</dbReference>
<proteinExistence type="inferred from homology"/>
<evidence type="ECO:0000259" key="9">
    <source>
        <dbReference type="Pfam" id="PF00082"/>
    </source>
</evidence>
<reference evidence="12" key="1">
    <citation type="submission" date="2018-09" db="EMBL/GenBank/DDBJ databases">
        <authorList>
            <person name="Livingstone P.G."/>
            <person name="Whitworth D.E."/>
        </authorList>
    </citation>
    <scope>NUCLEOTIDE SEQUENCE [LARGE SCALE GENOMIC DNA]</scope>
    <source>
        <strain evidence="12">CA043D</strain>
    </source>
</reference>
<keyword evidence="3 6" id="KW-0378">Hydrolase</keyword>
<dbReference type="InterPro" id="IPR023827">
    <property type="entry name" value="Peptidase_S8_Asp-AS"/>
</dbReference>
<name>A0A3A8K8L3_9BACT</name>
<keyword evidence="2 6" id="KW-0645">Protease</keyword>
<dbReference type="InterPro" id="IPR036852">
    <property type="entry name" value="Peptidase_S8/S53_dom_sf"/>
</dbReference>
<dbReference type="SUPFAM" id="SSF52743">
    <property type="entry name" value="Subtilisin-like"/>
    <property type="match status" value="1"/>
</dbReference>
<evidence type="ECO:0000256" key="4">
    <source>
        <dbReference type="ARBA" id="ARBA00022825"/>
    </source>
</evidence>
<evidence type="ECO:0000256" key="6">
    <source>
        <dbReference type="PROSITE-ProRule" id="PRU01240"/>
    </source>
</evidence>
<dbReference type="Pfam" id="PF00082">
    <property type="entry name" value="Peptidase_S8"/>
    <property type="match status" value="1"/>
</dbReference>
<comment type="similarity">
    <text evidence="1 6 7">Belongs to the peptidase S8 family.</text>
</comment>
<feature type="region of interest" description="Disordered" evidence="8">
    <location>
        <begin position="375"/>
        <end position="394"/>
    </location>
</feature>
<protein>
    <submittedName>
        <fullName evidence="11">Peptidase S8</fullName>
    </submittedName>
</protein>
<dbReference type="PROSITE" id="PS00138">
    <property type="entry name" value="SUBTILASE_SER"/>
    <property type="match status" value="1"/>
</dbReference>
<evidence type="ECO:0000256" key="1">
    <source>
        <dbReference type="ARBA" id="ARBA00011073"/>
    </source>
</evidence>
<dbReference type="Gene3D" id="2.60.120.380">
    <property type="match status" value="1"/>
</dbReference>
<keyword evidence="12" id="KW-1185">Reference proteome</keyword>
<dbReference type="InterPro" id="IPR022398">
    <property type="entry name" value="Peptidase_S8_His-AS"/>
</dbReference>
<sequence>MKRLMSLGWAAATAAVLGCGGSPSQEDGSKAEAQPDVTSSSRSIVTATAATPSACNALYASSAAQAALTQAVVDPALHTDGSVRTLILSFNTANATGGVLNLNAVMGGLTRTLGGLTQGLGLGNVLALKSLPMVALKVPVTPKLIASLRQELQPLGLLSIYEDKPLQYFLDTSVPYIHADTARTAYETTGAGIGVGVIDSGLDGTHGDFPNVARNVKVVASPLDLGVGGTLYVDTPNSDLTSGHGTHCASIIAGSGARSGGAHKGVAPGAKLLGVGTGDALSILFALEGFDFLMDPDVRETHNVRVISNSWGTSGSHFAPFDPISIATKRAYDLGMVVVFAAGNEGSDPDTLNPYSASPCAISVAAGTSRDTTAATNPLLSQDKPGELAGFSSRGIPGDALHHPDITLPGVNIVAARALTGTIVQPYLGLDLLHPEPFYTAISGTSMAAPHMSGVAALLLEVNPALNMDGVLAAVQATARPMYTTDAAGNTRQLETWEVGAGYADVYAATKRVNDAVGTRYTTQTTALPGWTGTVKTAINLPVVDLSLRAAQHEHSLTVPAGANALRIKTDWGNPAYDLDLYVFGPNGELVATSAEGTSTGEAVTITNPPAGTWRVQLKGFLNVSTQYTGTAEVDRRVPRP</sequence>
<dbReference type="PANTHER" id="PTHR43806">
    <property type="entry name" value="PEPTIDASE S8"/>
    <property type="match status" value="1"/>
</dbReference>
<feature type="domain" description="Peptidase S8/S53" evidence="9">
    <location>
        <begin position="190"/>
        <end position="485"/>
    </location>
</feature>
<evidence type="ECO:0000259" key="10">
    <source>
        <dbReference type="Pfam" id="PF04151"/>
    </source>
</evidence>
<dbReference type="InterPro" id="IPR000209">
    <property type="entry name" value="Peptidase_S8/S53_dom"/>
</dbReference>
<dbReference type="OrthoDB" id="5392553at2"/>
<organism evidence="11 12">
    <name type="scientific">Corallococcus carmarthensis</name>
    <dbReference type="NCBI Taxonomy" id="2316728"/>
    <lineage>
        <taxon>Bacteria</taxon>
        <taxon>Pseudomonadati</taxon>
        <taxon>Myxococcota</taxon>
        <taxon>Myxococcia</taxon>
        <taxon>Myxococcales</taxon>
        <taxon>Cystobacterineae</taxon>
        <taxon>Myxococcaceae</taxon>
        <taxon>Corallococcus</taxon>
    </lineage>
</organism>
<evidence type="ECO:0000313" key="11">
    <source>
        <dbReference type="EMBL" id="RKH03539.1"/>
    </source>
</evidence>
<dbReference type="Proteomes" id="UP000268313">
    <property type="component" value="Unassembled WGS sequence"/>
</dbReference>
<dbReference type="GO" id="GO:0006508">
    <property type="term" value="P:proteolysis"/>
    <property type="evidence" value="ECO:0007669"/>
    <property type="project" value="UniProtKB-KW"/>
</dbReference>
<dbReference type="PROSITE" id="PS00136">
    <property type="entry name" value="SUBTILASE_ASP"/>
    <property type="match status" value="1"/>
</dbReference>
<dbReference type="PROSITE" id="PS51257">
    <property type="entry name" value="PROKAR_LIPOPROTEIN"/>
    <property type="match status" value="1"/>
</dbReference>
<dbReference type="InterPro" id="IPR023828">
    <property type="entry name" value="Peptidase_S8_Ser-AS"/>
</dbReference>
<dbReference type="InterPro" id="IPR050131">
    <property type="entry name" value="Peptidase_S8_subtilisin-like"/>
</dbReference>
<feature type="domain" description="Peptidase C-terminal archaeal/bacterial" evidence="10">
    <location>
        <begin position="556"/>
        <end position="619"/>
    </location>
</feature>
<feature type="active site" description="Charge relay system" evidence="5 6">
    <location>
        <position position="199"/>
    </location>
</feature>
<dbReference type="GO" id="GO:0004252">
    <property type="term" value="F:serine-type endopeptidase activity"/>
    <property type="evidence" value="ECO:0007669"/>
    <property type="project" value="UniProtKB-UniRule"/>
</dbReference>
<evidence type="ECO:0000256" key="3">
    <source>
        <dbReference type="ARBA" id="ARBA00022801"/>
    </source>
</evidence>
<evidence type="ECO:0000256" key="2">
    <source>
        <dbReference type="ARBA" id="ARBA00022670"/>
    </source>
</evidence>
<dbReference type="PRINTS" id="PR00723">
    <property type="entry name" value="SUBTILISIN"/>
</dbReference>
<dbReference type="Gene3D" id="3.40.50.200">
    <property type="entry name" value="Peptidase S8/S53 domain"/>
    <property type="match status" value="1"/>
</dbReference>
<dbReference type="EMBL" id="RAWE01000039">
    <property type="protein sequence ID" value="RKH03539.1"/>
    <property type="molecule type" value="Genomic_DNA"/>
</dbReference>
<feature type="active site" description="Charge relay system" evidence="5 6">
    <location>
        <position position="446"/>
    </location>
</feature>
<evidence type="ECO:0000313" key="12">
    <source>
        <dbReference type="Proteomes" id="UP000268313"/>
    </source>
</evidence>
<dbReference type="PROSITE" id="PS00137">
    <property type="entry name" value="SUBTILASE_HIS"/>
    <property type="match status" value="1"/>
</dbReference>
<dbReference type="AlphaFoldDB" id="A0A3A8K8L3"/>
<evidence type="ECO:0000256" key="5">
    <source>
        <dbReference type="PIRSR" id="PIRSR615500-1"/>
    </source>
</evidence>
<dbReference type="InterPro" id="IPR015500">
    <property type="entry name" value="Peptidase_S8_subtilisin-rel"/>
</dbReference>
<evidence type="ECO:0000256" key="7">
    <source>
        <dbReference type="RuleBase" id="RU003355"/>
    </source>
</evidence>
<comment type="caution">
    <text evidence="11">The sequence shown here is derived from an EMBL/GenBank/DDBJ whole genome shotgun (WGS) entry which is preliminary data.</text>
</comment>
<dbReference type="PROSITE" id="PS51892">
    <property type="entry name" value="SUBTILASE"/>
    <property type="match status" value="1"/>
</dbReference>